<evidence type="ECO:0000313" key="4">
    <source>
        <dbReference type="Proteomes" id="UP000188836"/>
    </source>
</evidence>
<gene>
    <name evidence="3" type="ORF">B0T46_13235</name>
</gene>
<evidence type="ECO:0000259" key="2">
    <source>
        <dbReference type="SMART" id="SM00858"/>
    </source>
</evidence>
<dbReference type="NCBIfam" id="TIGR03177">
    <property type="entry name" value="pilus_cpaB"/>
    <property type="match status" value="1"/>
</dbReference>
<dbReference type="RefSeq" id="WP_077116912.1">
    <property type="nucleotide sequence ID" value="NZ_MUKP01000011.1"/>
</dbReference>
<proteinExistence type="predicted"/>
<reference evidence="3 4" key="1">
    <citation type="journal article" date="2016" name="Antonie Van Leeuwenhoek">
        <title>Nocardia donostiensis sp. nov., isolated from human respiratory specimens.</title>
        <authorList>
            <person name="Ercibengoa M."/>
            <person name="Bell M."/>
            <person name="Marimon J.M."/>
            <person name="Humrighouse B."/>
            <person name="Klenk H.P."/>
            <person name="Potter G."/>
            <person name="Perez-Trallero E."/>
        </authorList>
    </citation>
    <scope>NUCLEOTIDE SEQUENCE [LARGE SCALE GENOMIC DNA]</scope>
    <source>
        <strain evidence="3 4">X1655</strain>
    </source>
</reference>
<name>A0A1W0BDI4_9NOCA</name>
<comment type="caution">
    <text evidence="3">The sequence shown here is derived from an EMBL/GenBank/DDBJ whole genome shotgun (WGS) entry which is preliminary data.</text>
</comment>
<dbReference type="CDD" id="cd11614">
    <property type="entry name" value="SAF_CpaB_FlgA_like"/>
    <property type="match status" value="1"/>
</dbReference>
<organism evidence="3 4">
    <name type="scientific">Nocardia donostiensis</name>
    <dbReference type="NCBI Taxonomy" id="1538463"/>
    <lineage>
        <taxon>Bacteria</taxon>
        <taxon>Bacillati</taxon>
        <taxon>Actinomycetota</taxon>
        <taxon>Actinomycetes</taxon>
        <taxon>Mycobacteriales</taxon>
        <taxon>Nocardiaceae</taxon>
        <taxon>Nocardia</taxon>
    </lineage>
</organism>
<accession>A0A1W0BDI4</accession>
<keyword evidence="4" id="KW-1185">Reference proteome</keyword>
<dbReference type="EMBL" id="MUMY01000010">
    <property type="protein sequence ID" value="ONM48331.1"/>
    <property type="molecule type" value="Genomic_DNA"/>
</dbReference>
<dbReference type="AlphaFoldDB" id="A0A1W0BDI4"/>
<dbReference type="SMART" id="SM00858">
    <property type="entry name" value="SAF"/>
    <property type="match status" value="1"/>
</dbReference>
<dbReference type="InterPro" id="IPR013974">
    <property type="entry name" value="SAF"/>
</dbReference>
<feature type="region of interest" description="Disordered" evidence="1">
    <location>
        <begin position="1"/>
        <end position="22"/>
    </location>
</feature>
<dbReference type="Pfam" id="PF08666">
    <property type="entry name" value="SAF"/>
    <property type="match status" value="1"/>
</dbReference>
<dbReference type="OrthoDB" id="4808509at2"/>
<dbReference type="Gene3D" id="3.90.1210.10">
    <property type="entry name" value="Antifreeze-like/N-acetylneuraminic acid synthase C-terminal domain"/>
    <property type="match status" value="1"/>
</dbReference>
<dbReference type="InterPro" id="IPR017592">
    <property type="entry name" value="Pilus_assmbl_Flp-typ_CpaB"/>
</dbReference>
<protein>
    <submittedName>
        <fullName evidence="3">Flp pilus assembly protein CpaB</fullName>
    </submittedName>
</protein>
<feature type="domain" description="SAF" evidence="2">
    <location>
        <begin position="70"/>
        <end position="132"/>
    </location>
</feature>
<sequence>MSRSFTPSRRSTRFGQLGRGRLGHGETWRETLWNRPSWADGTLARRVLAAVFALAAIVLFLRGTADSERVPVLVAARDLPPGHLLQTSDLRTASYEPGALPAGAVGDPSTLTGAVLAAAMRAGEVVTDLRVVGPRLAATATGTSDGRIVPIRLADNAVTGILRGGDRVDVIAATESAPMNARILASNAAVVLVSGSPKHQETRSSTAERVVLVAMSSRDAATVAAASLSTALTVVFH</sequence>
<dbReference type="Proteomes" id="UP000188836">
    <property type="component" value="Unassembled WGS sequence"/>
</dbReference>
<dbReference type="Pfam" id="PF16976">
    <property type="entry name" value="RcpC"/>
    <property type="match status" value="1"/>
</dbReference>
<evidence type="ECO:0000313" key="3">
    <source>
        <dbReference type="EMBL" id="ONM48331.1"/>
    </source>
</evidence>
<evidence type="ECO:0000256" key="1">
    <source>
        <dbReference type="SAM" id="MobiDB-lite"/>
    </source>
</evidence>
<dbReference type="InterPro" id="IPR031571">
    <property type="entry name" value="RcpC_dom"/>
</dbReference>
<dbReference type="STRING" id="1538463.B0T36_13105"/>